<accession>A0A9D1M018</accession>
<sequence>MEVRKQNLQLENFSISCPISLPCHAFALGIWQDYCIGDLIGTMVDSHVPDFELLEILEKELQLFDLSLTEVDYEDISNLCTANRVILITRMMTPCRDYHFYLFLPTGKVAHKLRNFLPTVSNRPELVRGEYVLGSYMVKRIQA</sequence>
<dbReference type="Proteomes" id="UP000824093">
    <property type="component" value="Unassembled WGS sequence"/>
</dbReference>
<dbReference type="EMBL" id="DVNH01000015">
    <property type="protein sequence ID" value="HIU51328.1"/>
    <property type="molecule type" value="Genomic_DNA"/>
</dbReference>
<comment type="caution">
    <text evidence="1">The sequence shown here is derived from an EMBL/GenBank/DDBJ whole genome shotgun (WGS) entry which is preliminary data.</text>
</comment>
<gene>
    <name evidence="1" type="ORF">IAB70_01685</name>
</gene>
<evidence type="ECO:0000313" key="1">
    <source>
        <dbReference type="EMBL" id="HIU51328.1"/>
    </source>
</evidence>
<evidence type="ECO:0000313" key="2">
    <source>
        <dbReference type="Proteomes" id="UP000824093"/>
    </source>
</evidence>
<proteinExistence type="predicted"/>
<protein>
    <submittedName>
        <fullName evidence="1">Uncharacterized protein</fullName>
    </submittedName>
</protein>
<reference evidence="1" key="1">
    <citation type="submission" date="2020-10" db="EMBL/GenBank/DDBJ databases">
        <authorList>
            <person name="Gilroy R."/>
        </authorList>
    </citation>
    <scope>NUCLEOTIDE SEQUENCE</scope>
    <source>
        <strain evidence="1">CHK195-15760</strain>
    </source>
</reference>
<dbReference type="AlphaFoldDB" id="A0A9D1M018"/>
<name>A0A9D1M018_9FIRM</name>
<reference evidence="1" key="2">
    <citation type="journal article" date="2021" name="PeerJ">
        <title>Extensive microbial diversity within the chicken gut microbiome revealed by metagenomics and culture.</title>
        <authorList>
            <person name="Gilroy R."/>
            <person name="Ravi A."/>
            <person name="Getino M."/>
            <person name="Pursley I."/>
            <person name="Horton D.L."/>
            <person name="Alikhan N.F."/>
            <person name="Baker D."/>
            <person name="Gharbi K."/>
            <person name="Hall N."/>
            <person name="Watson M."/>
            <person name="Adriaenssens E.M."/>
            <person name="Foster-Nyarko E."/>
            <person name="Jarju S."/>
            <person name="Secka A."/>
            <person name="Antonio M."/>
            <person name="Oren A."/>
            <person name="Chaudhuri R.R."/>
            <person name="La Ragione R."/>
            <person name="Hildebrand F."/>
            <person name="Pallen M.J."/>
        </authorList>
    </citation>
    <scope>NUCLEOTIDE SEQUENCE</scope>
    <source>
        <strain evidence="1">CHK195-15760</strain>
    </source>
</reference>
<organism evidence="1 2">
    <name type="scientific">Candidatus Merdicola faecigallinarum</name>
    <dbReference type="NCBI Taxonomy" id="2840862"/>
    <lineage>
        <taxon>Bacteria</taxon>
        <taxon>Bacillati</taxon>
        <taxon>Bacillota</taxon>
        <taxon>Clostridia</taxon>
        <taxon>Candidatus Merdicola</taxon>
    </lineage>
</organism>